<protein>
    <submittedName>
        <fullName evidence="10">General substrate transporter</fullName>
    </submittedName>
</protein>
<dbReference type="PANTHER" id="PTHR48022:SF77">
    <property type="entry name" value="MAJOR FACILITATOR SUPERFAMILY (MFS) PROFILE DOMAIN-CONTAINING PROTEIN"/>
    <property type="match status" value="1"/>
</dbReference>
<evidence type="ECO:0000256" key="8">
    <source>
        <dbReference type="SAM" id="Phobius"/>
    </source>
</evidence>
<keyword evidence="6 8" id="KW-0472">Membrane</keyword>
<dbReference type="GO" id="GO:0016020">
    <property type="term" value="C:membrane"/>
    <property type="evidence" value="ECO:0007669"/>
    <property type="project" value="UniProtKB-SubCell"/>
</dbReference>
<reference evidence="10" key="1">
    <citation type="submission" date="2022-11" db="EMBL/GenBank/DDBJ databases">
        <authorList>
            <person name="Petersen C."/>
        </authorList>
    </citation>
    <scope>NUCLEOTIDE SEQUENCE</scope>
    <source>
        <strain evidence="10">IBT 30069</strain>
    </source>
</reference>
<gene>
    <name evidence="10" type="ORF">N7456_003549</name>
</gene>
<evidence type="ECO:0000256" key="2">
    <source>
        <dbReference type="ARBA" id="ARBA00010992"/>
    </source>
</evidence>
<dbReference type="FunFam" id="1.20.1250.20:FF:000078">
    <property type="entry name" value="MFS maltose transporter, putative"/>
    <property type="match status" value="1"/>
</dbReference>
<organism evidence="10 11">
    <name type="scientific">Penicillium angulare</name>
    <dbReference type="NCBI Taxonomy" id="116970"/>
    <lineage>
        <taxon>Eukaryota</taxon>
        <taxon>Fungi</taxon>
        <taxon>Dikarya</taxon>
        <taxon>Ascomycota</taxon>
        <taxon>Pezizomycotina</taxon>
        <taxon>Eurotiomycetes</taxon>
        <taxon>Eurotiomycetidae</taxon>
        <taxon>Eurotiales</taxon>
        <taxon>Aspergillaceae</taxon>
        <taxon>Penicillium</taxon>
    </lineage>
</organism>
<feature type="transmembrane region" description="Helical" evidence="8">
    <location>
        <begin position="156"/>
        <end position="178"/>
    </location>
</feature>
<evidence type="ECO:0000313" key="10">
    <source>
        <dbReference type="EMBL" id="KAJ5106874.1"/>
    </source>
</evidence>
<sequence>MAGGGKLYASKQAWSECTVRLICICLLYSMGSIFFGYDGASFGGVQTFSPFIKRFGELDKTNDSWSIPTTIVSLMNSLALLGKFLGAVVVGPLIERFGHRWSMVATCFIQIIGAAVQVTSHSSAQFIVGRILIYLAVGLVENVVPTYESEICPAPLRGFCVGSIQLFLTFGSLIAGIANQYLSKYTSDAGWMIATGVQGVPALIILAGLPFTPNSPRWLISKGRRSEALAALRQIRNKEANDSGLCELEVVALESSDNNSEKAPWSALFNSVNRRRTSIALAIMALQQLTGVTFSSSYGPTFYKKVGLGDMAFTYAAINNGVSVLTAMIGMILFDTFGRRDVTFHGCWLQTVFLCLIGGLGSKTNRTAGDTNGMAASFILYAAILHATLGPAAYITAAEVGTATLREKTMAISTAFNVVVGFVVVYTTPYLLSTPGANLGAKLGYVWGGFAGVGAIWVWFCMPELKGRGLEEIDELFAAKLPAWRSKRFVSTGLDISVANEKEAAINSEQVEEVERV</sequence>
<feature type="transmembrane region" description="Helical" evidence="8">
    <location>
        <begin position="346"/>
        <end position="362"/>
    </location>
</feature>
<dbReference type="InterPro" id="IPR020846">
    <property type="entry name" value="MFS_dom"/>
</dbReference>
<dbReference type="PANTHER" id="PTHR48022">
    <property type="entry name" value="PLASTIDIC GLUCOSE TRANSPORTER 4"/>
    <property type="match status" value="1"/>
</dbReference>
<dbReference type="Proteomes" id="UP001149165">
    <property type="component" value="Unassembled WGS sequence"/>
</dbReference>
<evidence type="ECO:0000256" key="4">
    <source>
        <dbReference type="ARBA" id="ARBA00022692"/>
    </source>
</evidence>
<feature type="transmembrane region" description="Helical" evidence="8">
    <location>
        <begin position="101"/>
        <end position="118"/>
    </location>
</feature>
<accession>A0A9W9KHL6</accession>
<keyword evidence="5 8" id="KW-1133">Transmembrane helix</keyword>
<feature type="transmembrane region" description="Helical" evidence="8">
    <location>
        <begin position="312"/>
        <end position="334"/>
    </location>
</feature>
<dbReference type="GO" id="GO:0005351">
    <property type="term" value="F:carbohydrate:proton symporter activity"/>
    <property type="evidence" value="ECO:0007669"/>
    <property type="project" value="TreeGrafter"/>
</dbReference>
<evidence type="ECO:0000256" key="5">
    <source>
        <dbReference type="ARBA" id="ARBA00022989"/>
    </source>
</evidence>
<comment type="caution">
    <text evidence="10">The sequence shown here is derived from an EMBL/GenBank/DDBJ whole genome shotgun (WGS) entry which is preliminary data.</text>
</comment>
<keyword evidence="3 7" id="KW-0813">Transport</keyword>
<dbReference type="InterPro" id="IPR005828">
    <property type="entry name" value="MFS_sugar_transport-like"/>
</dbReference>
<dbReference type="Gene3D" id="1.20.1250.20">
    <property type="entry name" value="MFS general substrate transporter like domains"/>
    <property type="match status" value="1"/>
</dbReference>
<keyword evidence="4 8" id="KW-0812">Transmembrane</keyword>
<proteinExistence type="inferred from homology"/>
<feature type="transmembrane region" description="Helical" evidence="8">
    <location>
        <begin position="444"/>
        <end position="462"/>
    </location>
</feature>
<feature type="transmembrane region" description="Helical" evidence="8">
    <location>
        <begin position="21"/>
        <end position="45"/>
    </location>
</feature>
<comment type="similarity">
    <text evidence="2 7">Belongs to the major facilitator superfamily. Sugar transporter (TC 2.A.1.1) family.</text>
</comment>
<dbReference type="OrthoDB" id="6612291at2759"/>
<dbReference type="SUPFAM" id="SSF103473">
    <property type="entry name" value="MFS general substrate transporter"/>
    <property type="match status" value="1"/>
</dbReference>
<comment type="subcellular location">
    <subcellularLocation>
        <location evidence="1">Membrane</location>
        <topology evidence="1">Multi-pass membrane protein</topology>
    </subcellularLocation>
</comment>
<dbReference type="EMBL" id="JAPQKH010000003">
    <property type="protein sequence ID" value="KAJ5106874.1"/>
    <property type="molecule type" value="Genomic_DNA"/>
</dbReference>
<dbReference type="PROSITE" id="PS50850">
    <property type="entry name" value="MFS"/>
    <property type="match status" value="1"/>
</dbReference>
<keyword evidence="11" id="KW-1185">Reference proteome</keyword>
<dbReference type="InterPro" id="IPR036259">
    <property type="entry name" value="MFS_trans_sf"/>
</dbReference>
<feature type="transmembrane region" description="Helical" evidence="8">
    <location>
        <begin position="374"/>
        <end position="397"/>
    </location>
</feature>
<feature type="domain" description="Major facilitator superfamily (MFS) profile" evidence="9">
    <location>
        <begin position="24"/>
        <end position="466"/>
    </location>
</feature>
<feature type="transmembrane region" description="Helical" evidence="8">
    <location>
        <begin position="124"/>
        <end position="144"/>
    </location>
</feature>
<dbReference type="Pfam" id="PF00083">
    <property type="entry name" value="Sugar_tr"/>
    <property type="match status" value="1"/>
</dbReference>
<dbReference type="PRINTS" id="PR00171">
    <property type="entry name" value="SUGRTRNSPORT"/>
</dbReference>
<dbReference type="AlphaFoldDB" id="A0A9W9KHL6"/>
<evidence type="ECO:0000256" key="1">
    <source>
        <dbReference type="ARBA" id="ARBA00004141"/>
    </source>
</evidence>
<reference evidence="10" key="2">
    <citation type="journal article" date="2023" name="IMA Fungus">
        <title>Comparative genomic study of the Penicillium genus elucidates a diverse pangenome and 15 lateral gene transfer events.</title>
        <authorList>
            <person name="Petersen C."/>
            <person name="Sorensen T."/>
            <person name="Nielsen M.R."/>
            <person name="Sondergaard T.E."/>
            <person name="Sorensen J.L."/>
            <person name="Fitzpatrick D.A."/>
            <person name="Frisvad J.C."/>
            <person name="Nielsen K.L."/>
        </authorList>
    </citation>
    <scope>NUCLEOTIDE SEQUENCE</scope>
    <source>
        <strain evidence="10">IBT 30069</strain>
    </source>
</reference>
<evidence type="ECO:0000256" key="3">
    <source>
        <dbReference type="ARBA" id="ARBA00022448"/>
    </source>
</evidence>
<feature type="transmembrane region" description="Helical" evidence="8">
    <location>
        <begin position="65"/>
        <end position="94"/>
    </location>
</feature>
<evidence type="ECO:0000256" key="6">
    <source>
        <dbReference type="ARBA" id="ARBA00023136"/>
    </source>
</evidence>
<feature type="transmembrane region" description="Helical" evidence="8">
    <location>
        <begin position="190"/>
        <end position="212"/>
    </location>
</feature>
<evidence type="ECO:0000313" key="11">
    <source>
        <dbReference type="Proteomes" id="UP001149165"/>
    </source>
</evidence>
<name>A0A9W9KHL6_9EURO</name>
<feature type="transmembrane region" description="Helical" evidence="8">
    <location>
        <begin position="279"/>
        <end position="300"/>
    </location>
</feature>
<dbReference type="InterPro" id="IPR050360">
    <property type="entry name" value="MFS_Sugar_Transporters"/>
</dbReference>
<evidence type="ECO:0000259" key="9">
    <source>
        <dbReference type="PROSITE" id="PS50850"/>
    </source>
</evidence>
<evidence type="ECO:0000256" key="7">
    <source>
        <dbReference type="RuleBase" id="RU003346"/>
    </source>
</evidence>
<dbReference type="NCBIfam" id="TIGR00879">
    <property type="entry name" value="SP"/>
    <property type="match status" value="1"/>
</dbReference>
<dbReference type="InterPro" id="IPR003663">
    <property type="entry name" value="Sugar/inositol_transpt"/>
</dbReference>
<feature type="transmembrane region" description="Helical" evidence="8">
    <location>
        <begin position="409"/>
        <end position="432"/>
    </location>
</feature>